<dbReference type="Proteomes" id="UP001333110">
    <property type="component" value="Unassembled WGS sequence"/>
</dbReference>
<keyword evidence="2" id="KW-1185">Reference proteome</keyword>
<reference evidence="1 2" key="1">
    <citation type="journal article" date="2023" name="J. Hered.">
        <title>Chromosome-level genome of the wood stork (Mycteria americana) provides insight into avian chromosome evolution.</title>
        <authorList>
            <person name="Flamio R. Jr."/>
            <person name="Ramstad K.M."/>
        </authorList>
    </citation>
    <scope>NUCLEOTIDE SEQUENCE [LARGE SCALE GENOMIC DNA]</scope>
    <source>
        <strain evidence="1">JAX WOST 10</strain>
    </source>
</reference>
<accession>A0AAN7MZE5</accession>
<dbReference type="AlphaFoldDB" id="A0AAN7MZE5"/>
<comment type="caution">
    <text evidence="1">The sequence shown here is derived from an EMBL/GenBank/DDBJ whole genome shotgun (WGS) entry which is preliminary data.</text>
</comment>
<dbReference type="EMBL" id="JAUNZN010000007">
    <property type="protein sequence ID" value="KAK4818863.1"/>
    <property type="molecule type" value="Genomic_DNA"/>
</dbReference>
<evidence type="ECO:0000313" key="1">
    <source>
        <dbReference type="EMBL" id="KAK4818863.1"/>
    </source>
</evidence>
<gene>
    <name evidence="1" type="ORF">QYF61_020082</name>
</gene>
<proteinExistence type="predicted"/>
<sequence>MSRTHFAVKDHHENILGFDVLNGRTWSLPNGIVWSFGSNIDPNPSRNREAAVRALRTAPALPESKITNPVVKEPYNGHGPKLVLSTLEVWEYNLVREISSFPPWSCTELKHT</sequence>
<evidence type="ECO:0000313" key="2">
    <source>
        <dbReference type="Proteomes" id="UP001333110"/>
    </source>
</evidence>
<name>A0AAN7MZE5_MYCAM</name>
<protein>
    <submittedName>
        <fullName evidence="1">Uncharacterized protein</fullName>
    </submittedName>
</protein>
<organism evidence="1 2">
    <name type="scientific">Mycteria americana</name>
    <name type="common">Wood stork</name>
    <dbReference type="NCBI Taxonomy" id="33587"/>
    <lineage>
        <taxon>Eukaryota</taxon>
        <taxon>Metazoa</taxon>
        <taxon>Chordata</taxon>
        <taxon>Craniata</taxon>
        <taxon>Vertebrata</taxon>
        <taxon>Euteleostomi</taxon>
        <taxon>Archelosauria</taxon>
        <taxon>Archosauria</taxon>
        <taxon>Dinosauria</taxon>
        <taxon>Saurischia</taxon>
        <taxon>Theropoda</taxon>
        <taxon>Coelurosauria</taxon>
        <taxon>Aves</taxon>
        <taxon>Neognathae</taxon>
        <taxon>Neoaves</taxon>
        <taxon>Aequornithes</taxon>
        <taxon>Ciconiiformes</taxon>
        <taxon>Ciconiidae</taxon>
        <taxon>Mycteria</taxon>
    </lineage>
</organism>